<dbReference type="SMR" id="A0A836GT52"/>
<dbReference type="RefSeq" id="XP_067063215.1">
    <property type="nucleotide sequence ID" value="XM_067206768.1"/>
</dbReference>
<reference evidence="3" key="2">
    <citation type="journal article" date="2021" name="Sci. Data">
        <title>Chromosome-scale genome sequencing, assembly and annotation of six genomes from subfamily Leishmaniinae.</title>
        <authorList>
            <person name="Almutairi H."/>
            <person name="Urbaniak M.D."/>
            <person name="Bates M.D."/>
            <person name="Jariyapan N."/>
            <person name="Kwakye-Nuako G."/>
            <person name="Thomaz Soccol V."/>
            <person name="Al-Salem W.S."/>
            <person name="Dillon R.J."/>
            <person name="Bates P.A."/>
            <person name="Gatherer D."/>
        </authorList>
    </citation>
    <scope>NUCLEOTIDE SEQUENCE [LARGE SCALE GENOMIC DNA]</scope>
</reference>
<keyword evidence="1" id="KW-0472">Membrane</keyword>
<keyword evidence="3" id="KW-1185">Reference proteome</keyword>
<keyword evidence="1" id="KW-0812">Transmembrane</keyword>
<evidence type="ECO:0000256" key="1">
    <source>
        <dbReference type="SAM" id="Phobius"/>
    </source>
</evidence>
<protein>
    <recommendedName>
        <fullName evidence="4">Transmembrane protein</fullName>
    </recommendedName>
</protein>
<gene>
    <name evidence="2" type="ORF">LSCM4_04787</name>
</gene>
<comment type="caution">
    <text evidence="2">The sequence shown here is derived from an EMBL/GenBank/DDBJ whole genome shotgun (WGS) entry which is preliminary data.</text>
</comment>
<dbReference type="KEGG" id="loi:92360702"/>
<evidence type="ECO:0000313" key="3">
    <source>
        <dbReference type="Proteomes" id="UP000674143"/>
    </source>
</evidence>
<feature type="transmembrane region" description="Helical" evidence="1">
    <location>
        <begin position="223"/>
        <end position="243"/>
    </location>
</feature>
<dbReference type="GeneID" id="92360702"/>
<proteinExistence type="predicted"/>
<dbReference type="EMBL" id="JAFHLR010000023">
    <property type="protein sequence ID" value="KAG5478554.1"/>
    <property type="molecule type" value="Genomic_DNA"/>
</dbReference>
<organism evidence="2 3">
    <name type="scientific">Leishmania orientalis</name>
    <dbReference type="NCBI Taxonomy" id="2249476"/>
    <lineage>
        <taxon>Eukaryota</taxon>
        <taxon>Discoba</taxon>
        <taxon>Euglenozoa</taxon>
        <taxon>Kinetoplastea</taxon>
        <taxon>Metakinetoplastina</taxon>
        <taxon>Trypanosomatida</taxon>
        <taxon>Trypanosomatidae</taxon>
        <taxon>Leishmaniinae</taxon>
        <taxon>Leishmania</taxon>
    </lineage>
</organism>
<accession>A0A836GT52</accession>
<sequence length="429" mass="48710">MRRCGSHYTSAMAGRCSRAALSSIAYIVRSTTAHATVSAAATLFTAPLRTAQRQKSFTATIHDMSIMRMGSSYKPHRYSSKDISSGPQAGIGYDPVFTNYLLKKTLGPLRRKQCNSPEDFLNVDEASKWMDATNAAKVLGIKEEELPTLTTMTLEEKFREEYRKRTNAHQEEVVIATEVLLEYIDSSVYQKKSRQYYRKFLENARVEVDAELSSERRGRKESLAWWFGIAITGACAVVFFVAYSRMYITRKDVARIGAKASEYFLMTFLQPKNTEPKPDYSTRYFNTPTSMELDRKSGRYGKPFSRADEIRQAELSAAYKDQEDAEMVKLLNDEQERSARDIQDDKARSSRVSVYLPEKIEEAGKAALSHEHDRKTAFEKMTFPEFSDMLVSNFGGGSRFQRLTAETSTRAELLSAARERVKSESSACR</sequence>
<reference evidence="3" key="1">
    <citation type="journal article" date="2021" name="Microbiol. Resour. Announc.">
        <title>LGAAP: Leishmaniinae Genome Assembly and Annotation Pipeline.</title>
        <authorList>
            <person name="Almutairi H."/>
            <person name="Urbaniak M.D."/>
            <person name="Bates M.D."/>
            <person name="Jariyapan N."/>
            <person name="Kwakye-Nuako G."/>
            <person name="Thomaz-Soccol V."/>
            <person name="Al-Salem W.S."/>
            <person name="Dillon R.J."/>
            <person name="Bates P.A."/>
            <person name="Gatherer D."/>
        </authorList>
    </citation>
    <scope>NUCLEOTIDE SEQUENCE [LARGE SCALE GENOMIC DNA]</scope>
</reference>
<evidence type="ECO:0000313" key="2">
    <source>
        <dbReference type="EMBL" id="KAG5478554.1"/>
    </source>
</evidence>
<name>A0A836GT52_9TRYP</name>
<dbReference type="AlphaFoldDB" id="A0A836GT52"/>
<dbReference type="Proteomes" id="UP000674143">
    <property type="component" value="Unassembled WGS sequence"/>
</dbReference>
<keyword evidence="1" id="KW-1133">Transmembrane helix</keyword>
<evidence type="ECO:0008006" key="4">
    <source>
        <dbReference type="Google" id="ProtNLM"/>
    </source>
</evidence>